<feature type="region of interest" description="Disordered" evidence="1">
    <location>
        <begin position="147"/>
        <end position="169"/>
    </location>
</feature>
<accession>A0A1R2BYL9</accession>
<keyword evidence="4" id="KW-1185">Reference proteome</keyword>
<dbReference type="Proteomes" id="UP000187209">
    <property type="component" value="Unassembled WGS sequence"/>
</dbReference>
<evidence type="ECO:0000256" key="1">
    <source>
        <dbReference type="SAM" id="MobiDB-lite"/>
    </source>
</evidence>
<dbReference type="Pfam" id="PF00134">
    <property type="entry name" value="Cyclin_N"/>
    <property type="match status" value="1"/>
</dbReference>
<name>A0A1R2BYL9_9CILI</name>
<dbReference type="EMBL" id="MPUH01000363">
    <property type="protein sequence ID" value="OMJ81888.1"/>
    <property type="molecule type" value="Genomic_DNA"/>
</dbReference>
<dbReference type="InterPro" id="IPR006671">
    <property type="entry name" value="Cyclin_N"/>
</dbReference>
<organism evidence="3 4">
    <name type="scientific">Stentor coeruleus</name>
    <dbReference type="NCBI Taxonomy" id="5963"/>
    <lineage>
        <taxon>Eukaryota</taxon>
        <taxon>Sar</taxon>
        <taxon>Alveolata</taxon>
        <taxon>Ciliophora</taxon>
        <taxon>Postciliodesmatophora</taxon>
        <taxon>Heterotrichea</taxon>
        <taxon>Heterotrichida</taxon>
        <taxon>Stentoridae</taxon>
        <taxon>Stentor</taxon>
    </lineage>
</organism>
<dbReference type="OrthoDB" id="325682at2759"/>
<proteinExistence type="predicted"/>
<evidence type="ECO:0000313" key="4">
    <source>
        <dbReference type="Proteomes" id="UP000187209"/>
    </source>
</evidence>
<gene>
    <name evidence="3" type="ORF">SteCoe_17589</name>
</gene>
<dbReference type="InterPro" id="IPR036915">
    <property type="entry name" value="Cyclin-like_sf"/>
</dbReference>
<dbReference type="SUPFAM" id="SSF47954">
    <property type="entry name" value="Cyclin-like"/>
    <property type="match status" value="1"/>
</dbReference>
<reference evidence="3 4" key="1">
    <citation type="submission" date="2016-11" db="EMBL/GenBank/DDBJ databases">
        <title>The macronuclear genome of Stentor coeruleus: a giant cell with tiny introns.</title>
        <authorList>
            <person name="Slabodnick M."/>
            <person name="Ruby J.G."/>
            <person name="Reiff S.B."/>
            <person name="Swart E.C."/>
            <person name="Gosai S."/>
            <person name="Prabakaran S."/>
            <person name="Witkowska E."/>
            <person name="Larue G.E."/>
            <person name="Fisher S."/>
            <person name="Freeman R.M."/>
            <person name="Gunawardena J."/>
            <person name="Chu W."/>
            <person name="Stover N.A."/>
            <person name="Gregory B.D."/>
            <person name="Nowacki M."/>
            <person name="Derisi J."/>
            <person name="Roy S.W."/>
            <person name="Marshall W.F."/>
            <person name="Sood P."/>
        </authorList>
    </citation>
    <scope>NUCLEOTIDE SEQUENCE [LARGE SCALE GENOMIC DNA]</scope>
    <source>
        <strain evidence="3">WM001</strain>
    </source>
</reference>
<dbReference type="PANTHER" id="PTHR15615:SF108">
    <property type="entry name" value="PROTEIN CNPPD1"/>
    <property type="match status" value="1"/>
</dbReference>
<feature type="compositionally biased region" description="Acidic residues" evidence="1">
    <location>
        <begin position="150"/>
        <end position="169"/>
    </location>
</feature>
<feature type="domain" description="Cyclin N-terminal" evidence="2">
    <location>
        <begin position="42"/>
        <end position="128"/>
    </location>
</feature>
<evidence type="ECO:0000313" key="3">
    <source>
        <dbReference type="EMBL" id="OMJ81888.1"/>
    </source>
</evidence>
<protein>
    <recommendedName>
        <fullName evidence="2">Cyclin N-terminal domain-containing protein</fullName>
    </recommendedName>
</protein>
<dbReference type="PANTHER" id="PTHR15615">
    <property type="match status" value="1"/>
</dbReference>
<comment type="caution">
    <text evidence="3">The sequence shown here is derived from an EMBL/GenBank/DDBJ whole genome shotgun (WGS) entry which is preliminary data.</text>
</comment>
<dbReference type="Gene3D" id="1.10.472.10">
    <property type="entry name" value="Cyclin-like"/>
    <property type="match status" value="1"/>
</dbReference>
<evidence type="ECO:0000259" key="2">
    <source>
        <dbReference type="Pfam" id="PF00134"/>
    </source>
</evidence>
<dbReference type="InterPro" id="IPR013922">
    <property type="entry name" value="Cyclin_PHO80-like"/>
</dbReference>
<dbReference type="AlphaFoldDB" id="A0A1R2BYL9"/>
<dbReference type="GO" id="GO:0019901">
    <property type="term" value="F:protein kinase binding"/>
    <property type="evidence" value="ECO:0007669"/>
    <property type="project" value="InterPro"/>
</dbReference>
<sequence length="188" mass="21907">MSLTLGFASILSTRIEKNTPNYNIGILTQFSLPKPLPMRLDNFIDHFLYQLNLQEDILVNAFFIVENFLDHITQNNIHKIVFTALALVYKFFTDSPVANNCLEKIGLLKKGELGKLELVILENINWTIKFDDVEEVYEKLANEMKKKDDDYDDDDYDDDYYNEDDDETNYTEYGSNCSFSEISAFFTK</sequence>